<evidence type="ECO:0000313" key="2">
    <source>
        <dbReference type="EMBL" id="KAK9133503.1"/>
    </source>
</evidence>
<comment type="caution">
    <text evidence="2">The sequence shown here is derived from an EMBL/GenBank/DDBJ whole genome shotgun (WGS) entry which is preliminary data.</text>
</comment>
<evidence type="ECO:0000256" key="1">
    <source>
        <dbReference type="SAM" id="MobiDB-lite"/>
    </source>
</evidence>
<dbReference type="Proteomes" id="UP001419268">
    <property type="component" value="Unassembled WGS sequence"/>
</dbReference>
<sequence length="110" mass="12604">MLDQRRLVIRDWRVFDQRLWDTMAAMQVRGGEWRSECSVGMMFGGGAQECQWSSSGERPAKQQRGRERWSDDGETRAAAATQRSKASKARQRRTRDGRAAEKVAKIRSDA</sequence>
<feature type="compositionally biased region" description="Basic and acidic residues" evidence="1">
    <location>
        <begin position="58"/>
        <end position="75"/>
    </location>
</feature>
<gene>
    <name evidence="2" type="ORF">Scep_013031</name>
</gene>
<reference evidence="2 3" key="1">
    <citation type="submission" date="2024-01" db="EMBL/GenBank/DDBJ databases">
        <title>Genome assemblies of Stephania.</title>
        <authorList>
            <person name="Yang L."/>
        </authorList>
    </citation>
    <scope>NUCLEOTIDE SEQUENCE [LARGE SCALE GENOMIC DNA]</scope>
    <source>
        <strain evidence="2">JXDWG</strain>
        <tissue evidence="2">Leaf</tissue>
    </source>
</reference>
<name>A0AAP0JI29_9MAGN</name>
<feature type="region of interest" description="Disordered" evidence="1">
    <location>
        <begin position="49"/>
        <end position="110"/>
    </location>
</feature>
<feature type="compositionally biased region" description="Basic and acidic residues" evidence="1">
    <location>
        <begin position="94"/>
        <end position="110"/>
    </location>
</feature>
<protein>
    <submittedName>
        <fullName evidence="2">Uncharacterized protein</fullName>
    </submittedName>
</protein>
<dbReference type="EMBL" id="JBBNAG010000005">
    <property type="protein sequence ID" value="KAK9133503.1"/>
    <property type="molecule type" value="Genomic_DNA"/>
</dbReference>
<accession>A0AAP0JI29</accession>
<evidence type="ECO:0000313" key="3">
    <source>
        <dbReference type="Proteomes" id="UP001419268"/>
    </source>
</evidence>
<keyword evidence="3" id="KW-1185">Reference proteome</keyword>
<proteinExistence type="predicted"/>
<dbReference type="AlphaFoldDB" id="A0AAP0JI29"/>
<organism evidence="2 3">
    <name type="scientific">Stephania cephalantha</name>
    <dbReference type="NCBI Taxonomy" id="152367"/>
    <lineage>
        <taxon>Eukaryota</taxon>
        <taxon>Viridiplantae</taxon>
        <taxon>Streptophyta</taxon>
        <taxon>Embryophyta</taxon>
        <taxon>Tracheophyta</taxon>
        <taxon>Spermatophyta</taxon>
        <taxon>Magnoliopsida</taxon>
        <taxon>Ranunculales</taxon>
        <taxon>Menispermaceae</taxon>
        <taxon>Menispermoideae</taxon>
        <taxon>Cissampelideae</taxon>
        <taxon>Stephania</taxon>
    </lineage>
</organism>